<dbReference type="Proteomes" id="UP000321570">
    <property type="component" value="Unassembled WGS sequence"/>
</dbReference>
<sequence length="97" mass="11206">MRPSLFFLFYNRPISPKKHICDHALARPYPKLTHAFQLPAPTLPAHLLSSSAHSPFYLSLCHLFQTRCDFEYIFDLINSWCSALQLLLTPSQTATNW</sequence>
<gene>
    <name evidence="1" type="ORF">WMSIL1_LOCUS10456</name>
</gene>
<accession>A0A564YY32</accession>
<protein>
    <submittedName>
        <fullName evidence="1">Uncharacterized protein</fullName>
    </submittedName>
</protein>
<keyword evidence="2" id="KW-1185">Reference proteome</keyword>
<proteinExistence type="predicted"/>
<evidence type="ECO:0000313" key="1">
    <source>
        <dbReference type="EMBL" id="VUZ51633.1"/>
    </source>
</evidence>
<dbReference type="EMBL" id="CABIJS010000444">
    <property type="protein sequence ID" value="VUZ51633.1"/>
    <property type="molecule type" value="Genomic_DNA"/>
</dbReference>
<organism evidence="1 2">
    <name type="scientific">Hymenolepis diminuta</name>
    <name type="common">Rat tapeworm</name>
    <dbReference type="NCBI Taxonomy" id="6216"/>
    <lineage>
        <taxon>Eukaryota</taxon>
        <taxon>Metazoa</taxon>
        <taxon>Spiralia</taxon>
        <taxon>Lophotrochozoa</taxon>
        <taxon>Platyhelminthes</taxon>
        <taxon>Cestoda</taxon>
        <taxon>Eucestoda</taxon>
        <taxon>Cyclophyllidea</taxon>
        <taxon>Hymenolepididae</taxon>
        <taxon>Hymenolepis</taxon>
    </lineage>
</organism>
<dbReference type="AlphaFoldDB" id="A0A564YY32"/>
<evidence type="ECO:0000313" key="2">
    <source>
        <dbReference type="Proteomes" id="UP000321570"/>
    </source>
</evidence>
<reference evidence="1 2" key="1">
    <citation type="submission" date="2019-07" db="EMBL/GenBank/DDBJ databases">
        <authorList>
            <person name="Jastrzebski P J."/>
            <person name="Paukszto L."/>
            <person name="Jastrzebski P J."/>
        </authorList>
    </citation>
    <scope>NUCLEOTIDE SEQUENCE [LARGE SCALE GENOMIC DNA]</scope>
    <source>
        <strain evidence="1 2">WMS-il1</strain>
    </source>
</reference>
<name>A0A564YY32_HYMDI</name>